<dbReference type="InterPro" id="IPR052988">
    <property type="entry name" value="Oryzine_lactonohydrolase"/>
</dbReference>
<dbReference type="EMBL" id="JAATWM020000039">
    <property type="protein sequence ID" value="KAF9872182.1"/>
    <property type="molecule type" value="Genomic_DNA"/>
</dbReference>
<dbReference type="Gene3D" id="2.120.10.30">
    <property type="entry name" value="TolB, C-terminal domain"/>
    <property type="match status" value="1"/>
</dbReference>
<sequence length="468" mass="52275">MALLRENHHVKIAVTLLTAWASLIQAAQKTTVEFKSYQPSFQKLIGQKVSGRLATELPWEAFHEGGIYNKDDNSLYIASNFDTVDNPINITILSLDDLSIRSQRYTNLSMPNGGTTFRPVDASSKSSQTLQVWCDQGDFTNYSKLVTIDTSTNETKTLLSSFINRNFTSINDVRQHPKTGDLWFTDAYYAHFNGFRPEPQLPTQVYRYNIATGSVQVVADGLQQPNGIEFSPDFKTVYISDTGAATTSFDPKGPATIYAYDVVDDKRRLSNKRVFAYTDNGIPDGLHTDVEGNLWASCGDGVHVWNSRGDLLGKVFTGDYTSNFAFAPGRMFIFSNSRLWVVENVEGLIEAATEGHFGEQTQVFRVRDCIKNLKNKQNPAERTLEEEYQSWFNTMAAFTKVPLHDAGENGDARVIHIVLKAVNVNPKDVQARTALHICCSKGNVDFIQDILTTGASLNVSLRRRIFAS</sequence>
<dbReference type="InterPro" id="IPR013658">
    <property type="entry name" value="SGL"/>
</dbReference>
<comment type="caution">
    <text evidence="4">The sequence shown here is derived from an EMBL/GenBank/DDBJ whole genome shotgun (WGS) entry which is preliminary data.</text>
</comment>
<dbReference type="Pfam" id="PF08450">
    <property type="entry name" value="SGL"/>
    <property type="match status" value="1"/>
</dbReference>
<dbReference type="Gene3D" id="1.25.40.20">
    <property type="entry name" value="Ankyrin repeat-containing domain"/>
    <property type="match status" value="1"/>
</dbReference>
<name>A0A9P6HY19_9PEZI</name>
<organism evidence="4 5">
    <name type="scientific">Colletotrichum karsti</name>
    <dbReference type="NCBI Taxonomy" id="1095194"/>
    <lineage>
        <taxon>Eukaryota</taxon>
        <taxon>Fungi</taxon>
        <taxon>Dikarya</taxon>
        <taxon>Ascomycota</taxon>
        <taxon>Pezizomycotina</taxon>
        <taxon>Sordariomycetes</taxon>
        <taxon>Hypocreomycetidae</taxon>
        <taxon>Glomerellales</taxon>
        <taxon>Glomerellaceae</taxon>
        <taxon>Colletotrichum</taxon>
        <taxon>Colletotrichum boninense species complex</taxon>
    </lineage>
</organism>
<proteinExistence type="predicted"/>
<evidence type="ECO:0000313" key="4">
    <source>
        <dbReference type="EMBL" id="KAF9872182.1"/>
    </source>
</evidence>
<dbReference type="SUPFAM" id="SSF63829">
    <property type="entry name" value="Calcium-dependent phosphotriesterase"/>
    <property type="match status" value="1"/>
</dbReference>
<dbReference type="Proteomes" id="UP000781932">
    <property type="component" value="Unassembled WGS sequence"/>
</dbReference>
<keyword evidence="5" id="KW-1185">Reference proteome</keyword>
<dbReference type="PANTHER" id="PTHR47064:SF2">
    <property type="entry name" value="SMP-30_GLUCONOLACTONASE_LRE-LIKE REGION DOMAIN-CONTAINING PROTEIN-RELATED"/>
    <property type="match status" value="1"/>
</dbReference>
<feature type="domain" description="SMP-30/Gluconolactonase/LRE-like region" evidence="3">
    <location>
        <begin position="139"/>
        <end position="327"/>
    </location>
</feature>
<protein>
    <submittedName>
        <fullName evidence="4">Smp-30 gluconolaconase lre-like region</fullName>
    </submittedName>
</protein>
<dbReference type="PROSITE" id="PS50088">
    <property type="entry name" value="ANK_REPEAT"/>
    <property type="match status" value="1"/>
</dbReference>
<dbReference type="PROSITE" id="PS50297">
    <property type="entry name" value="ANK_REP_REGION"/>
    <property type="match status" value="1"/>
</dbReference>
<dbReference type="SMART" id="SM00248">
    <property type="entry name" value="ANK"/>
    <property type="match status" value="2"/>
</dbReference>
<dbReference type="Pfam" id="PF00023">
    <property type="entry name" value="Ank"/>
    <property type="match status" value="1"/>
</dbReference>
<dbReference type="SUPFAM" id="SSF48403">
    <property type="entry name" value="Ankyrin repeat"/>
    <property type="match status" value="1"/>
</dbReference>
<reference evidence="4" key="1">
    <citation type="submission" date="2020-03" db="EMBL/GenBank/DDBJ databases">
        <authorList>
            <person name="He L."/>
        </authorList>
    </citation>
    <scope>NUCLEOTIDE SEQUENCE</scope>
    <source>
        <strain evidence="4">CkLH20</strain>
    </source>
</reference>
<evidence type="ECO:0000256" key="1">
    <source>
        <dbReference type="PROSITE-ProRule" id="PRU00023"/>
    </source>
</evidence>
<dbReference type="InterPro" id="IPR002110">
    <property type="entry name" value="Ankyrin_rpt"/>
</dbReference>
<evidence type="ECO:0000313" key="5">
    <source>
        <dbReference type="Proteomes" id="UP000781932"/>
    </source>
</evidence>
<dbReference type="GeneID" id="62166062"/>
<feature type="repeat" description="ANK" evidence="1">
    <location>
        <begin position="430"/>
        <end position="462"/>
    </location>
</feature>
<feature type="signal peptide" evidence="2">
    <location>
        <begin position="1"/>
        <end position="26"/>
    </location>
</feature>
<dbReference type="PANTHER" id="PTHR47064">
    <property type="entry name" value="PUTATIVE (AFU_ORTHOLOGUE AFUA_1G08990)-RELATED"/>
    <property type="match status" value="1"/>
</dbReference>
<gene>
    <name evidence="4" type="ORF">CkaCkLH20_10274</name>
</gene>
<keyword evidence="2" id="KW-0732">Signal</keyword>
<reference evidence="4" key="2">
    <citation type="submission" date="2020-11" db="EMBL/GenBank/DDBJ databases">
        <title>Whole genome sequencing of Colletotrichum sp.</title>
        <authorList>
            <person name="Li H."/>
        </authorList>
    </citation>
    <scope>NUCLEOTIDE SEQUENCE</scope>
    <source>
        <strain evidence="4">CkLH20</strain>
    </source>
</reference>
<accession>A0A9P6HY19</accession>
<dbReference type="InterPro" id="IPR036770">
    <property type="entry name" value="Ankyrin_rpt-contain_sf"/>
</dbReference>
<evidence type="ECO:0000259" key="3">
    <source>
        <dbReference type="Pfam" id="PF08450"/>
    </source>
</evidence>
<dbReference type="OrthoDB" id="423498at2759"/>
<dbReference type="InterPro" id="IPR011042">
    <property type="entry name" value="6-blade_b-propeller_TolB-like"/>
</dbReference>
<dbReference type="AlphaFoldDB" id="A0A9P6HY19"/>
<feature type="chain" id="PRO_5040312157" evidence="2">
    <location>
        <begin position="27"/>
        <end position="468"/>
    </location>
</feature>
<dbReference type="RefSeq" id="XP_038741643.1">
    <property type="nucleotide sequence ID" value="XM_038892988.1"/>
</dbReference>
<evidence type="ECO:0000256" key="2">
    <source>
        <dbReference type="SAM" id="SignalP"/>
    </source>
</evidence>
<keyword evidence="1" id="KW-0040">ANK repeat</keyword>